<keyword evidence="2" id="KW-0282">Flagellum</keyword>
<evidence type="ECO:0000313" key="2">
    <source>
        <dbReference type="EMBL" id="MFJ1268020.1"/>
    </source>
</evidence>
<gene>
    <name evidence="2" type="ORF">ACD661_05585</name>
</gene>
<dbReference type="Gene3D" id="2.30.330.10">
    <property type="entry name" value="SpoA-like"/>
    <property type="match status" value="1"/>
</dbReference>
<dbReference type="Pfam" id="PF01052">
    <property type="entry name" value="FliMN_C"/>
    <property type="match status" value="1"/>
</dbReference>
<evidence type="ECO:0000313" key="3">
    <source>
        <dbReference type="Proteomes" id="UP001615550"/>
    </source>
</evidence>
<dbReference type="InterPro" id="IPR036429">
    <property type="entry name" value="SpoA-like_sf"/>
</dbReference>
<sequence>MKPYRLINAVELQQLNQHFKQELDAWNEEYCRTPLDLQLAMTPKNYRVKQAFMLQGHQDELGCIEGDYLSVVARAVFASEQAAFHAASQELFLKLLNQFFQHEESMLLPYQGDNPDWFYAGSTSVLLTLSCEHNNFTLIVNPDWVYQQLPASPRKTNPLSSVEEALAAQKIHLSLELSSSNLSIKSLAGLQIGDVLSTKHSITEPLRVIRGKELFAEAELGQSASHKSIVLKRKS</sequence>
<accession>A0ABW8D9Q1</accession>
<reference evidence="2 3" key="1">
    <citation type="submission" date="2024-08" db="EMBL/GenBank/DDBJ databases">
        <title>Draft Genome Sequence of Legionella lytica strain DSB2004, Isolated From a Fire Sprinkler System.</title>
        <authorList>
            <person name="Everhart A.D."/>
            <person name="Kidane D.T."/>
            <person name="Farone A.L."/>
            <person name="Farone M.B."/>
        </authorList>
    </citation>
    <scope>NUCLEOTIDE SEQUENCE [LARGE SCALE GENOMIC DNA]</scope>
    <source>
        <strain evidence="2 3">DSB2004</strain>
    </source>
</reference>
<evidence type="ECO:0000259" key="1">
    <source>
        <dbReference type="Pfam" id="PF01052"/>
    </source>
</evidence>
<keyword evidence="2" id="KW-0966">Cell projection</keyword>
<keyword evidence="3" id="KW-1185">Reference proteome</keyword>
<name>A0ABW8D9Q1_9GAMM</name>
<organism evidence="2 3">
    <name type="scientific">Legionella lytica</name>
    <dbReference type="NCBI Taxonomy" id="96232"/>
    <lineage>
        <taxon>Bacteria</taxon>
        <taxon>Pseudomonadati</taxon>
        <taxon>Pseudomonadota</taxon>
        <taxon>Gammaproteobacteria</taxon>
        <taxon>Legionellales</taxon>
        <taxon>Legionellaceae</taxon>
        <taxon>Legionella</taxon>
    </lineage>
</organism>
<feature type="domain" description="Flagellar motor switch protein FliN-like C-terminal" evidence="1">
    <location>
        <begin position="169"/>
        <end position="231"/>
    </location>
</feature>
<dbReference type="Proteomes" id="UP001615550">
    <property type="component" value="Unassembled WGS sequence"/>
</dbReference>
<proteinExistence type="predicted"/>
<keyword evidence="2" id="KW-0969">Cilium</keyword>
<dbReference type="EMBL" id="JBGORX010000001">
    <property type="protein sequence ID" value="MFJ1268020.1"/>
    <property type="molecule type" value="Genomic_DNA"/>
</dbReference>
<protein>
    <submittedName>
        <fullName evidence="2">FliM/FliN family flagellar motor C-terminal domain-containing protein</fullName>
    </submittedName>
</protein>
<dbReference type="SUPFAM" id="SSF101801">
    <property type="entry name" value="Surface presentation of antigens (SPOA)"/>
    <property type="match status" value="1"/>
</dbReference>
<dbReference type="InterPro" id="IPR001543">
    <property type="entry name" value="FliN-like_C"/>
</dbReference>
<dbReference type="RefSeq" id="WP_400186844.1">
    <property type="nucleotide sequence ID" value="NZ_JBGORX010000001.1"/>
</dbReference>
<comment type="caution">
    <text evidence="2">The sequence shown here is derived from an EMBL/GenBank/DDBJ whole genome shotgun (WGS) entry which is preliminary data.</text>
</comment>